<proteinExistence type="predicted"/>
<dbReference type="InterPro" id="IPR024064">
    <property type="entry name" value="FdhE-like_sf"/>
</dbReference>
<dbReference type="RefSeq" id="WP_078858003.1">
    <property type="nucleotide sequence ID" value="NZ_JAANNT010000002.1"/>
</dbReference>
<name>A0A7Y6F132_9ACTN</name>
<keyword evidence="2" id="KW-1185">Reference proteome</keyword>
<gene>
    <name evidence="1" type="ORF">G6W59_05130</name>
</gene>
<dbReference type="EMBL" id="JAANNT010000002">
    <property type="protein sequence ID" value="NUV27733.1"/>
    <property type="molecule type" value="Genomic_DNA"/>
</dbReference>
<comment type="caution">
    <text evidence="1">The sequence shown here is derived from an EMBL/GenBank/DDBJ whole genome shotgun (WGS) entry which is preliminary data.</text>
</comment>
<protein>
    <submittedName>
        <fullName evidence="1">Uncharacterized protein</fullName>
    </submittedName>
</protein>
<dbReference type="Proteomes" id="UP000540128">
    <property type="component" value="Unassembled WGS sequence"/>
</dbReference>
<accession>A0A7Y6F132</accession>
<organism evidence="1 2">
    <name type="scientific">Streptomyces odorifer</name>
    <dbReference type="NCBI Taxonomy" id="53450"/>
    <lineage>
        <taxon>Bacteria</taxon>
        <taxon>Bacillati</taxon>
        <taxon>Actinomycetota</taxon>
        <taxon>Actinomycetes</taxon>
        <taxon>Kitasatosporales</taxon>
        <taxon>Streptomycetaceae</taxon>
        <taxon>Streptomyces</taxon>
        <taxon>Streptomyces albidoflavus group</taxon>
    </lineage>
</organism>
<dbReference type="SUPFAM" id="SSF144020">
    <property type="entry name" value="FdhE-like"/>
    <property type="match status" value="1"/>
</dbReference>
<reference evidence="1 2" key="1">
    <citation type="submission" date="2020-03" db="EMBL/GenBank/DDBJ databases">
        <title>Complete genome sequence of sixteen Streptomyces strains facilitates identification of candidate genes involved in plant growth-promotion in grain legumes and cereals.</title>
        <authorList>
            <person name="Gopalakrishnan S."/>
            <person name="Thakur V."/>
            <person name="Saxena R."/>
            <person name="Vadlamudi S."/>
            <person name="Purohit S."/>
            <person name="Kumar V."/>
            <person name="Rathore A."/>
            <person name="Chitikineni A."/>
            <person name="Varshney R.K."/>
        </authorList>
    </citation>
    <scope>NUCLEOTIDE SEQUENCE [LARGE SCALE GENOMIC DNA]</scope>
    <source>
        <strain evidence="1 2">KAI-180</strain>
    </source>
</reference>
<evidence type="ECO:0000313" key="1">
    <source>
        <dbReference type="EMBL" id="NUV27733.1"/>
    </source>
</evidence>
<sequence length="134" mass="14432">MDELHEAQQLWLAEAVAFSVRRRVEKAAGVRAPDEPARLARGPEGSLAYCPDPEAHPTARLAEVVRALRPAAGPACPLCGGTGPDAAVSWGSGRRRHLLCARCGSNLRAAVTAPGPALVRVRAERRRQVWRRTV</sequence>
<evidence type="ECO:0000313" key="2">
    <source>
        <dbReference type="Proteomes" id="UP000540128"/>
    </source>
</evidence>
<dbReference type="AlphaFoldDB" id="A0A7Y6F132"/>